<reference evidence="1" key="2">
    <citation type="submission" date="2025-03" db="EMBL/GenBank/DDBJ databases">
        <authorList>
            <consortium name="ELIXIR-Norway"/>
            <consortium name="Elixir Norway"/>
        </authorList>
    </citation>
    <scope>NUCLEOTIDE SEQUENCE</scope>
</reference>
<evidence type="ECO:0000313" key="1">
    <source>
        <dbReference type="EMBL" id="CAN0468572.1"/>
    </source>
</evidence>
<protein>
    <submittedName>
        <fullName evidence="1">Uncharacterized protein</fullName>
    </submittedName>
</protein>
<name>A0AC59ZPX8_RANTA</name>
<accession>A0AC59ZPX8</accession>
<gene>
    <name evidence="1" type="ORF">MRATA1EN22A_LOCUS20351</name>
</gene>
<dbReference type="EMBL" id="OX596115">
    <property type="protein sequence ID" value="CAN0468572.1"/>
    <property type="molecule type" value="Genomic_DNA"/>
</dbReference>
<dbReference type="Proteomes" id="UP001162501">
    <property type="component" value="Chromosome 31"/>
</dbReference>
<reference evidence="1" key="1">
    <citation type="submission" date="2023-05" db="EMBL/GenBank/DDBJ databases">
        <authorList>
            <consortium name="ELIXIR-Norway"/>
        </authorList>
    </citation>
    <scope>NUCLEOTIDE SEQUENCE</scope>
</reference>
<organism evidence="1 2">
    <name type="scientific">Rangifer tarandus platyrhynchus</name>
    <name type="common">Svalbard reindeer</name>
    <dbReference type="NCBI Taxonomy" id="3082113"/>
    <lineage>
        <taxon>Eukaryota</taxon>
        <taxon>Metazoa</taxon>
        <taxon>Chordata</taxon>
        <taxon>Craniata</taxon>
        <taxon>Vertebrata</taxon>
        <taxon>Euteleostomi</taxon>
        <taxon>Mammalia</taxon>
        <taxon>Eutheria</taxon>
        <taxon>Laurasiatheria</taxon>
        <taxon>Artiodactyla</taxon>
        <taxon>Ruminantia</taxon>
        <taxon>Pecora</taxon>
        <taxon>Cervidae</taxon>
        <taxon>Odocoileinae</taxon>
        <taxon>Rangifer</taxon>
    </lineage>
</organism>
<sequence>MRVRSLQRDGALPLIQSPSVLWPQALGQKSSRDRSGSVRSRLHSGSAQDFCFPVVDGPADSSSSGAVLW</sequence>
<evidence type="ECO:0000313" key="2">
    <source>
        <dbReference type="Proteomes" id="UP001162501"/>
    </source>
</evidence>
<proteinExistence type="predicted"/>